<evidence type="ECO:0000313" key="8">
    <source>
        <dbReference type="Proteomes" id="UP000585474"/>
    </source>
</evidence>
<keyword evidence="8" id="KW-1185">Reference proteome</keyword>
<comment type="similarity">
    <text evidence="2">Belongs to the TspO/BZRP family.</text>
</comment>
<comment type="subcellular location">
    <subcellularLocation>
        <location evidence="1">Membrane</location>
        <topology evidence="1">Multi-pass membrane protein</topology>
    </subcellularLocation>
</comment>
<evidence type="ECO:0000256" key="3">
    <source>
        <dbReference type="ARBA" id="ARBA00022692"/>
    </source>
</evidence>
<dbReference type="InterPro" id="IPR038330">
    <property type="entry name" value="TspO/MBR-related_sf"/>
</dbReference>
<dbReference type="GO" id="GO:0016020">
    <property type="term" value="C:membrane"/>
    <property type="evidence" value="ECO:0007669"/>
    <property type="project" value="UniProtKB-SubCell"/>
</dbReference>
<dbReference type="AlphaFoldDB" id="A0A7J0EF30"/>
<evidence type="ECO:0000313" key="7">
    <source>
        <dbReference type="EMBL" id="GFY85108.1"/>
    </source>
</evidence>
<dbReference type="FunFam" id="1.20.1260.100:FF:000001">
    <property type="entry name" value="translocator protein 2"/>
    <property type="match status" value="1"/>
</dbReference>
<dbReference type="Pfam" id="PF03073">
    <property type="entry name" value="TspO_MBR"/>
    <property type="match status" value="1"/>
</dbReference>
<keyword evidence="4 6" id="KW-1133">Transmembrane helix</keyword>
<comment type="caution">
    <text evidence="7">The sequence shown here is derived from an EMBL/GenBank/DDBJ whole genome shotgun (WGS) entry which is preliminary data.</text>
</comment>
<accession>A0A7J0EF30</accession>
<protein>
    <recommendedName>
        <fullName evidence="9">Translocator protein homolog</fullName>
    </recommendedName>
</protein>
<evidence type="ECO:0008006" key="9">
    <source>
        <dbReference type="Google" id="ProtNLM"/>
    </source>
</evidence>
<name>A0A7J0EF30_9ERIC</name>
<reference evidence="7 8" key="1">
    <citation type="submission" date="2019-07" db="EMBL/GenBank/DDBJ databases">
        <title>De Novo Assembly of kiwifruit Actinidia rufa.</title>
        <authorList>
            <person name="Sugita-Konishi S."/>
            <person name="Sato K."/>
            <person name="Mori E."/>
            <person name="Abe Y."/>
            <person name="Kisaki G."/>
            <person name="Hamano K."/>
            <person name="Suezawa K."/>
            <person name="Otani M."/>
            <person name="Fukuda T."/>
            <person name="Manabe T."/>
            <person name="Gomi K."/>
            <person name="Tabuchi M."/>
            <person name="Akimitsu K."/>
            <person name="Kataoka I."/>
        </authorList>
    </citation>
    <scope>NUCLEOTIDE SEQUENCE [LARGE SCALE GENOMIC DNA]</scope>
    <source>
        <strain evidence="8">cv. Fuchu</strain>
    </source>
</reference>
<dbReference type="Proteomes" id="UP000585474">
    <property type="component" value="Unassembled WGS sequence"/>
</dbReference>
<dbReference type="EMBL" id="BJWL01000003">
    <property type="protein sequence ID" value="GFY85108.1"/>
    <property type="molecule type" value="Genomic_DNA"/>
</dbReference>
<organism evidence="7 8">
    <name type="scientific">Actinidia rufa</name>
    <dbReference type="NCBI Taxonomy" id="165716"/>
    <lineage>
        <taxon>Eukaryota</taxon>
        <taxon>Viridiplantae</taxon>
        <taxon>Streptophyta</taxon>
        <taxon>Embryophyta</taxon>
        <taxon>Tracheophyta</taxon>
        <taxon>Spermatophyta</taxon>
        <taxon>Magnoliopsida</taxon>
        <taxon>eudicotyledons</taxon>
        <taxon>Gunneridae</taxon>
        <taxon>Pentapetalae</taxon>
        <taxon>asterids</taxon>
        <taxon>Ericales</taxon>
        <taxon>Actinidiaceae</taxon>
        <taxon>Actinidia</taxon>
    </lineage>
</organism>
<gene>
    <name evidence="7" type="ORF">Acr_03g0018820</name>
</gene>
<dbReference type="PANTHER" id="PTHR10057:SF6">
    <property type="entry name" value="TRANSLOCATOR PROTEIN HOMOLOG"/>
    <property type="match status" value="1"/>
</dbReference>
<proteinExistence type="inferred from homology"/>
<dbReference type="CDD" id="cd15904">
    <property type="entry name" value="TSPO_MBR"/>
    <property type="match status" value="1"/>
</dbReference>
<feature type="transmembrane region" description="Helical" evidence="6">
    <location>
        <begin position="105"/>
        <end position="123"/>
    </location>
</feature>
<keyword evidence="5 6" id="KW-0472">Membrane</keyword>
<evidence type="ECO:0000256" key="2">
    <source>
        <dbReference type="ARBA" id="ARBA00007524"/>
    </source>
</evidence>
<keyword evidence="3 6" id="KW-0812">Transmembrane</keyword>
<dbReference type="PIRSF" id="PIRSF005859">
    <property type="entry name" value="PBR"/>
    <property type="match status" value="1"/>
</dbReference>
<feature type="transmembrane region" description="Helical" evidence="6">
    <location>
        <begin position="48"/>
        <end position="69"/>
    </location>
</feature>
<dbReference type="Gene3D" id="1.20.1260.100">
    <property type="entry name" value="TspO/MBR protein"/>
    <property type="match status" value="1"/>
</dbReference>
<evidence type="ECO:0000256" key="4">
    <source>
        <dbReference type="ARBA" id="ARBA00022989"/>
    </source>
</evidence>
<evidence type="ECO:0000256" key="6">
    <source>
        <dbReference type="SAM" id="Phobius"/>
    </source>
</evidence>
<dbReference type="InterPro" id="IPR004307">
    <property type="entry name" value="TspO_MBR"/>
</dbReference>
<evidence type="ECO:0000256" key="5">
    <source>
        <dbReference type="ARBA" id="ARBA00023136"/>
    </source>
</evidence>
<evidence type="ECO:0000256" key="1">
    <source>
        <dbReference type="ARBA" id="ARBA00004141"/>
    </source>
</evidence>
<dbReference type="OrthoDB" id="8841220at2759"/>
<sequence>MAKAGRSFRSLVVALVVPLSLTLAIILVFGSSHKYQALANHFWLPPLWLIHLASLGSSFLMGLSAWLVWAEGGFHGPSDALPLYVAQVSLSLTWDPLVLKIGSARVGLVFLVVHFGTLVTCYKKFRRVNPAAGDLVKPCLAWVAFLIYVNSKLIFI</sequence>
<dbReference type="PANTHER" id="PTHR10057">
    <property type="entry name" value="PERIPHERAL-TYPE BENZODIAZEPINE RECEPTOR"/>
    <property type="match status" value="1"/>
</dbReference>